<dbReference type="Proteomes" id="UP000576645">
    <property type="component" value="Unassembled WGS sequence"/>
</dbReference>
<sequence length="90" mass="10371">METILKLLAILFIAYSLACGLHLFSLIFPERDTRGALIKGIPNFHEVHLWFAPYPVKTSKGWRIFKYVKRVRVSNGGMSPETSDSAWRYL</sequence>
<evidence type="ECO:0000313" key="3">
    <source>
        <dbReference type="Proteomes" id="UP000576645"/>
    </source>
</evidence>
<comment type="caution">
    <text evidence="2">The sequence shown here is derived from an EMBL/GenBank/DDBJ whole genome shotgun (WGS) entry which is preliminary data.</text>
</comment>
<reference evidence="2 3" key="1">
    <citation type="submission" date="2019-09" db="EMBL/GenBank/DDBJ databases">
        <title>Draft genome sequencing and comparative genomics of hatchery-associated Vibrios.</title>
        <authorList>
            <person name="Kehlet-Delgado H."/>
            <person name="Mueller R.S."/>
        </authorList>
    </citation>
    <scope>NUCLEOTIDE SEQUENCE [LARGE SCALE GENOMIC DNA]</scope>
    <source>
        <strain evidence="2 3">09-121-3</strain>
    </source>
</reference>
<accession>A0AAP7DEL2</accession>
<keyword evidence="1" id="KW-1133">Transmembrane helix</keyword>
<gene>
    <name evidence="2" type="ORF">F0238_21540</name>
</gene>
<feature type="transmembrane region" description="Helical" evidence="1">
    <location>
        <begin position="7"/>
        <end position="28"/>
    </location>
</feature>
<keyword evidence="1" id="KW-0472">Membrane</keyword>
<dbReference type="EMBL" id="VTXP01000015">
    <property type="protein sequence ID" value="NOJ25313.1"/>
    <property type="molecule type" value="Genomic_DNA"/>
</dbReference>
<proteinExistence type="predicted"/>
<dbReference type="RefSeq" id="WP_171353811.1">
    <property type="nucleotide sequence ID" value="NZ_VTXP01000015.1"/>
</dbReference>
<name>A0AAP7DEL2_9VIBR</name>
<dbReference type="AlphaFoldDB" id="A0AAP7DEL2"/>
<keyword evidence="1" id="KW-0812">Transmembrane</keyword>
<evidence type="ECO:0000313" key="2">
    <source>
        <dbReference type="EMBL" id="NOJ25313.1"/>
    </source>
</evidence>
<organism evidence="2 3">
    <name type="scientific">Vibrio coralliilyticus</name>
    <dbReference type="NCBI Taxonomy" id="190893"/>
    <lineage>
        <taxon>Bacteria</taxon>
        <taxon>Pseudomonadati</taxon>
        <taxon>Pseudomonadota</taxon>
        <taxon>Gammaproteobacteria</taxon>
        <taxon>Vibrionales</taxon>
        <taxon>Vibrionaceae</taxon>
        <taxon>Vibrio</taxon>
    </lineage>
</organism>
<evidence type="ECO:0000256" key="1">
    <source>
        <dbReference type="SAM" id="Phobius"/>
    </source>
</evidence>
<protein>
    <submittedName>
        <fullName evidence="2">Uncharacterized protein</fullName>
    </submittedName>
</protein>